<gene>
    <name evidence="2" type="ORF">APZ42_017285</name>
</gene>
<evidence type="ECO:0000313" key="2">
    <source>
        <dbReference type="EMBL" id="KZS16669.1"/>
    </source>
</evidence>
<sequence length="130" mass="14811">MSFSSMNRWIKVILVFSIITDLAISPSGANSIAPVTKQPFNERNCKKPQSRIAYLEDEYADYNSAAVYLPHAAIVQWCDNSIGCCKKGHRYVSTKEEKVAFDFQEFLHGNKTKKTVLLTNHLHCECHSVW</sequence>
<dbReference type="OrthoDB" id="6370328at2759"/>
<accession>A0A164ZRN8</accession>
<dbReference type="SUPFAM" id="SSF57501">
    <property type="entry name" value="Cystine-knot cytokines"/>
    <property type="match status" value="1"/>
</dbReference>
<dbReference type="Gene3D" id="2.10.90.10">
    <property type="entry name" value="Cystine-knot cytokines"/>
    <property type="match status" value="1"/>
</dbReference>
<evidence type="ECO:0000313" key="3">
    <source>
        <dbReference type="Proteomes" id="UP000076858"/>
    </source>
</evidence>
<proteinExistence type="predicted"/>
<organism evidence="2 3">
    <name type="scientific">Daphnia magna</name>
    <dbReference type="NCBI Taxonomy" id="35525"/>
    <lineage>
        <taxon>Eukaryota</taxon>
        <taxon>Metazoa</taxon>
        <taxon>Ecdysozoa</taxon>
        <taxon>Arthropoda</taxon>
        <taxon>Crustacea</taxon>
        <taxon>Branchiopoda</taxon>
        <taxon>Diplostraca</taxon>
        <taxon>Cladocera</taxon>
        <taxon>Anomopoda</taxon>
        <taxon>Daphniidae</taxon>
        <taxon>Daphnia</taxon>
    </lineage>
</organism>
<feature type="chain" id="PRO_5007854958" evidence="1">
    <location>
        <begin position="30"/>
        <end position="130"/>
    </location>
</feature>
<dbReference type="PANTHER" id="PTHR21719">
    <property type="entry name" value="FI06402P-RELATED"/>
    <property type="match status" value="1"/>
</dbReference>
<dbReference type="AlphaFoldDB" id="A0A164ZRN8"/>
<name>A0A164ZRN8_9CRUS</name>
<keyword evidence="3" id="KW-1185">Reference proteome</keyword>
<dbReference type="InterPro" id="IPR029034">
    <property type="entry name" value="Cystine-knot_cytokine"/>
</dbReference>
<dbReference type="GO" id="GO:0035099">
    <property type="term" value="P:hemocyte migration"/>
    <property type="evidence" value="ECO:0007669"/>
    <property type="project" value="TreeGrafter"/>
</dbReference>
<dbReference type="Proteomes" id="UP000076858">
    <property type="component" value="Unassembled WGS sequence"/>
</dbReference>
<keyword evidence="1" id="KW-0732">Signal</keyword>
<dbReference type="EMBL" id="LRGB01000687">
    <property type="protein sequence ID" value="KZS16669.1"/>
    <property type="molecule type" value="Genomic_DNA"/>
</dbReference>
<evidence type="ECO:0000256" key="1">
    <source>
        <dbReference type="SAM" id="SignalP"/>
    </source>
</evidence>
<feature type="signal peptide" evidence="1">
    <location>
        <begin position="1"/>
        <end position="29"/>
    </location>
</feature>
<comment type="caution">
    <text evidence="2">The sequence shown here is derived from an EMBL/GenBank/DDBJ whole genome shotgun (WGS) entry which is preliminary data.</text>
</comment>
<dbReference type="PANTHER" id="PTHR21719:SF1">
    <property type="entry name" value="FI06402P-RELATED"/>
    <property type="match status" value="1"/>
</dbReference>
<protein>
    <submittedName>
        <fullName evidence="2">Uncharacterized protein</fullName>
    </submittedName>
</protein>
<reference evidence="2 3" key="1">
    <citation type="submission" date="2016-03" db="EMBL/GenBank/DDBJ databases">
        <title>EvidentialGene: Evidence-directed Construction of Genes on Genomes.</title>
        <authorList>
            <person name="Gilbert D.G."/>
            <person name="Choi J.-H."/>
            <person name="Mockaitis K."/>
            <person name="Colbourne J."/>
            <person name="Pfrender M."/>
        </authorList>
    </citation>
    <scope>NUCLEOTIDE SEQUENCE [LARGE SCALE GENOMIC DNA]</scope>
    <source>
        <strain evidence="2 3">Xinb3</strain>
        <tissue evidence="2">Complete organism</tissue>
    </source>
</reference>